<sequence length="499" mass="57086">MAYPWKVLSTWAPFEIDALGLVTLLGADEVNVSVGRLAPSKWLEFMPLLAGFVFAGDRFRTKQPTFTLYNISSGIVTGNLAAWFTRWMSAQDFELSRSLVYWEIVDVARSNSTAQLRDFAIAGMVSFAFTGFLLAMTVLSADWYGFANTIAIIILITVRSYMLHASRDAINRAVAVARPLPTTFQGALLQWEEHKRQKGISEADAEASRPRENREWRPEIAKVLVVMPDSRAVTMFIPEHLLRPVFVTDVYPLSPWMYRIAQWMGWVSFMVHVVTLGMANLATQLYVIATMIIPTILICYGFGCDDSRIFKEWRRFHHNDGSLPYVYWAGERLKATVMEWPQGVEFVKNGEGTICRRNPLVPTSRTQRSTARQDLYAWLNLSVEEQKSLWDWHLLPHTRGKDDPWWRDFEAKQVLIRNDPPKLHEFMVRVQRELERTKVGETIVRRGIVDTGDVEKGRKPPTNDSLTTRVWADFRGRDLVLGGDEPVEGAERPGVNKRS</sequence>
<dbReference type="Proteomes" id="UP001150879">
    <property type="component" value="Unassembled WGS sequence"/>
</dbReference>
<evidence type="ECO:0000313" key="3">
    <source>
        <dbReference type="Proteomes" id="UP001150879"/>
    </source>
</evidence>
<evidence type="ECO:0000313" key="2">
    <source>
        <dbReference type="EMBL" id="KAJ5210106.1"/>
    </source>
</evidence>
<reference evidence="2" key="1">
    <citation type="submission" date="2022-11" db="EMBL/GenBank/DDBJ databases">
        <authorList>
            <person name="Petersen C."/>
        </authorList>
    </citation>
    <scope>NUCLEOTIDE SEQUENCE</scope>
    <source>
        <strain evidence="2">IBT 16849</strain>
    </source>
</reference>
<keyword evidence="1" id="KW-1133">Transmembrane helix</keyword>
<evidence type="ECO:0000256" key="1">
    <source>
        <dbReference type="SAM" id="Phobius"/>
    </source>
</evidence>
<proteinExistence type="predicted"/>
<keyword evidence="1" id="KW-0472">Membrane</keyword>
<dbReference type="AlphaFoldDB" id="A0A9W9MYX7"/>
<feature type="transmembrane region" description="Helical" evidence="1">
    <location>
        <begin position="143"/>
        <end position="162"/>
    </location>
</feature>
<gene>
    <name evidence="2" type="ORF">N7472_000245</name>
</gene>
<reference evidence="2" key="2">
    <citation type="journal article" date="2023" name="IMA Fungus">
        <title>Comparative genomic study of the Penicillium genus elucidates a diverse pangenome and 15 lateral gene transfer events.</title>
        <authorList>
            <person name="Petersen C."/>
            <person name="Sorensen T."/>
            <person name="Nielsen M.R."/>
            <person name="Sondergaard T.E."/>
            <person name="Sorensen J.L."/>
            <person name="Fitzpatrick D.A."/>
            <person name="Frisvad J.C."/>
            <person name="Nielsen K.L."/>
        </authorList>
    </citation>
    <scope>NUCLEOTIDE SEQUENCE</scope>
    <source>
        <strain evidence="2">IBT 16849</strain>
    </source>
</reference>
<dbReference type="EMBL" id="JAPQKP010000001">
    <property type="protein sequence ID" value="KAJ5210106.1"/>
    <property type="molecule type" value="Genomic_DNA"/>
</dbReference>
<feature type="transmembrane region" description="Helical" evidence="1">
    <location>
        <begin position="260"/>
        <end position="279"/>
    </location>
</feature>
<keyword evidence="3" id="KW-1185">Reference proteome</keyword>
<organism evidence="2 3">
    <name type="scientific">Penicillium cf. griseofulvum</name>
    <dbReference type="NCBI Taxonomy" id="2972120"/>
    <lineage>
        <taxon>Eukaryota</taxon>
        <taxon>Fungi</taxon>
        <taxon>Dikarya</taxon>
        <taxon>Ascomycota</taxon>
        <taxon>Pezizomycotina</taxon>
        <taxon>Eurotiomycetes</taxon>
        <taxon>Eurotiomycetidae</taxon>
        <taxon>Eurotiales</taxon>
        <taxon>Aspergillaceae</taxon>
        <taxon>Penicillium</taxon>
    </lineage>
</organism>
<comment type="caution">
    <text evidence="2">The sequence shown here is derived from an EMBL/GenBank/DDBJ whole genome shotgun (WGS) entry which is preliminary data.</text>
</comment>
<name>A0A9W9MYX7_9EURO</name>
<keyword evidence="1" id="KW-0812">Transmembrane</keyword>
<protein>
    <submittedName>
        <fullName evidence="2">Uncharacterized protein</fullName>
    </submittedName>
</protein>
<feature type="transmembrane region" description="Helical" evidence="1">
    <location>
        <begin position="119"/>
        <end position="137"/>
    </location>
</feature>
<accession>A0A9W9MYX7</accession>